<evidence type="ECO:0000256" key="7">
    <source>
        <dbReference type="RuleBase" id="RU004504"/>
    </source>
</evidence>
<accession>A0A1F5ZXQ0</accession>
<evidence type="ECO:0000256" key="2">
    <source>
        <dbReference type="ARBA" id="ARBA00010447"/>
    </source>
</evidence>
<dbReference type="Pfam" id="PF00266">
    <property type="entry name" value="Aminotran_5"/>
    <property type="match status" value="1"/>
</dbReference>
<dbReference type="PROSITE" id="PS00595">
    <property type="entry name" value="AA_TRANSFER_CLASS_5"/>
    <property type="match status" value="1"/>
</dbReference>
<evidence type="ECO:0000256" key="8">
    <source>
        <dbReference type="RuleBase" id="RU004506"/>
    </source>
</evidence>
<dbReference type="EMBL" id="MFJL01000005">
    <property type="protein sequence ID" value="OGG16932.1"/>
    <property type="molecule type" value="Genomic_DNA"/>
</dbReference>
<evidence type="ECO:0000256" key="1">
    <source>
        <dbReference type="ARBA" id="ARBA00001933"/>
    </source>
</evidence>
<dbReference type="STRING" id="1798382.A3D77_06015"/>
<dbReference type="InterPro" id="IPR000192">
    <property type="entry name" value="Aminotrans_V_dom"/>
</dbReference>
<evidence type="ECO:0000256" key="6">
    <source>
        <dbReference type="ARBA" id="ARBA00050776"/>
    </source>
</evidence>
<dbReference type="Gene3D" id="3.90.1150.10">
    <property type="entry name" value="Aspartate Aminotransferase, domain 1"/>
    <property type="match status" value="1"/>
</dbReference>
<comment type="catalytic activity">
    <reaction evidence="6 8">
        <text>(sulfur carrier)-H + L-cysteine = (sulfur carrier)-SH + L-alanine</text>
        <dbReference type="Rhea" id="RHEA:43892"/>
        <dbReference type="Rhea" id="RHEA-COMP:14737"/>
        <dbReference type="Rhea" id="RHEA-COMP:14739"/>
        <dbReference type="ChEBI" id="CHEBI:29917"/>
        <dbReference type="ChEBI" id="CHEBI:35235"/>
        <dbReference type="ChEBI" id="CHEBI:57972"/>
        <dbReference type="ChEBI" id="CHEBI:64428"/>
        <dbReference type="EC" id="2.8.1.7"/>
    </reaction>
</comment>
<dbReference type="InterPro" id="IPR020578">
    <property type="entry name" value="Aminotrans_V_PyrdxlP_BS"/>
</dbReference>
<dbReference type="PANTHER" id="PTHR43586:SF8">
    <property type="entry name" value="CYSTEINE DESULFURASE 1, CHLOROPLASTIC"/>
    <property type="match status" value="1"/>
</dbReference>
<evidence type="ECO:0000256" key="5">
    <source>
        <dbReference type="ARBA" id="ARBA00022898"/>
    </source>
</evidence>
<reference evidence="10 11" key="1">
    <citation type="journal article" date="2016" name="Nat. Commun.">
        <title>Thousands of microbial genomes shed light on interconnected biogeochemical processes in an aquifer system.</title>
        <authorList>
            <person name="Anantharaman K."/>
            <person name="Brown C.T."/>
            <person name="Hug L.A."/>
            <person name="Sharon I."/>
            <person name="Castelle C.J."/>
            <person name="Probst A.J."/>
            <person name="Thomas B.C."/>
            <person name="Singh A."/>
            <person name="Wilkins M.J."/>
            <person name="Karaoz U."/>
            <person name="Brodie E.L."/>
            <person name="Williams K.H."/>
            <person name="Hubbard S.S."/>
            <person name="Banfield J.F."/>
        </authorList>
    </citation>
    <scope>NUCLEOTIDE SEQUENCE [LARGE SCALE GENOMIC DNA]</scope>
</reference>
<comment type="similarity">
    <text evidence="2 8">Belongs to the class-V pyridoxal-phosphate-dependent aminotransferase family. Csd subfamily.</text>
</comment>
<dbReference type="CDD" id="cd06453">
    <property type="entry name" value="SufS_like"/>
    <property type="match status" value="1"/>
</dbReference>
<dbReference type="InterPro" id="IPR015424">
    <property type="entry name" value="PyrdxlP-dep_Trfase"/>
</dbReference>
<sequence length="407" mass="45002">MNIQKIKSDFPIFKRLINKKPIIYLDSTASSLKPKEVIDAISAYYTEYSVNIFRGVYALSEEATEAYGNARESVSKFIGAALDEVVFVRNATESMNLVANTWGEEHIKEGTSVVTTVMEHHANIVPWQVQTKKHGAELRIIDIDEEGDLKLENLDKLIDKKTVLLAITHMSNVLGTINPVKDLIKKAKSINPNIVVLVDAAQSVPHMKVDVADLGCDFLVFSGHKMLGPTGTGILWGKLHLFEEMPPYQYGGDMIKEVGLYSSTYKNPPHKFEAGTPHIAGGIGLGAAVAYLTKIGMENIRQHEIEITRYALNKLNEIDGIKIFGPKKAQDKGGVIAFVMEGIHPHDLAQILNEDNICVRSGHHCAMPLHKKLGLIASTRASFYIYNDEGDVDALIEGIKKAIKIFK</sequence>
<dbReference type="PANTHER" id="PTHR43586">
    <property type="entry name" value="CYSTEINE DESULFURASE"/>
    <property type="match status" value="1"/>
</dbReference>
<dbReference type="SUPFAM" id="SSF53383">
    <property type="entry name" value="PLP-dependent transferases"/>
    <property type="match status" value="1"/>
</dbReference>
<name>A0A1F5ZXQ0_9BACT</name>
<keyword evidence="5 8" id="KW-0663">Pyridoxal phosphate</keyword>
<dbReference type="EC" id="2.8.1.7" evidence="3 8"/>
<dbReference type="InterPro" id="IPR015421">
    <property type="entry name" value="PyrdxlP-dep_Trfase_major"/>
</dbReference>
<comment type="caution">
    <text evidence="10">The sequence shown here is derived from an EMBL/GenBank/DDBJ whole genome shotgun (WGS) entry which is preliminary data.</text>
</comment>
<dbReference type="InterPro" id="IPR015422">
    <property type="entry name" value="PyrdxlP-dep_Trfase_small"/>
</dbReference>
<comment type="function">
    <text evidence="8">Catalyzes the removal of elemental sulfur and selenium atoms from L-cysteine, L-cystine, L-selenocysteine, and L-selenocystine to produce L-alanine.</text>
</comment>
<evidence type="ECO:0000256" key="3">
    <source>
        <dbReference type="ARBA" id="ARBA00012239"/>
    </source>
</evidence>
<evidence type="ECO:0000259" key="9">
    <source>
        <dbReference type="Pfam" id="PF00266"/>
    </source>
</evidence>
<dbReference type="AlphaFoldDB" id="A0A1F5ZXQ0"/>
<comment type="cofactor">
    <cofactor evidence="1 7">
        <name>pyridoxal 5'-phosphate</name>
        <dbReference type="ChEBI" id="CHEBI:597326"/>
    </cofactor>
</comment>
<dbReference type="NCBIfam" id="TIGR01979">
    <property type="entry name" value="sufS"/>
    <property type="match status" value="1"/>
</dbReference>
<proteinExistence type="inferred from homology"/>
<dbReference type="InterPro" id="IPR010970">
    <property type="entry name" value="Cys_dSase_SufS"/>
</dbReference>
<dbReference type="GO" id="GO:0030170">
    <property type="term" value="F:pyridoxal phosphate binding"/>
    <property type="evidence" value="ECO:0007669"/>
    <property type="project" value="UniProtKB-UniRule"/>
</dbReference>
<organism evidence="10 11">
    <name type="scientific">Candidatus Gottesmanbacteria bacterium RIFCSPHIGHO2_02_FULL_39_11</name>
    <dbReference type="NCBI Taxonomy" id="1798382"/>
    <lineage>
        <taxon>Bacteria</taxon>
        <taxon>Candidatus Gottesmaniibacteriota</taxon>
    </lineage>
</organism>
<dbReference type="GO" id="GO:0006534">
    <property type="term" value="P:cysteine metabolic process"/>
    <property type="evidence" value="ECO:0007669"/>
    <property type="project" value="UniProtKB-UniRule"/>
</dbReference>
<gene>
    <name evidence="10" type="ORF">A3D77_06015</name>
</gene>
<dbReference type="GO" id="GO:0031071">
    <property type="term" value="F:cysteine desulfurase activity"/>
    <property type="evidence" value="ECO:0007669"/>
    <property type="project" value="UniProtKB-UniRule"/>
</dbReference>
<evidence type="ECO:0000313" key="10">
    <source>
        <dbReference type="EMBL" id="OGG16932.1"/>
    </source>
</evidence>
<protein>
    <recommendedName>
        <fullName evidence="3 8">Cysteine desulfurase</fullName>
        <ecNumber evidence="3 8">2.8.1.7</ecNumber>
    </recommendedName>
</protein>
<keyword evidence="4 8" id="KW-0808">Transferase</keyword>
<evidence type="ECO:0000313" key="11">
    <source>
        <dbReference type="Proteomes" id="UP000176923"/>
    </source>
</evidence>
<feature type="domain" description="Aminotransferase class V" evidence="9">
    <location>
        <begin position="23"/>
        <end position="395"/>
    </location>
</feature>
<dbReference type="Gene3D" id="3.40.640.10">
    <property type="entry name" value="Type I PLP-dependent aspartate aminotransferase-like (Major domain)"/>
    <property type="match status" value="1"/>
</dbReference>
<dbReference type="Proteomes" id="UP000176923">
    <property type="component" value="Unassembled WGS sequence"/>
</dbReference>
<evidence type="ECO:0000256" key="4">
    <source>
        <dbReference type="ARBA" id="ARBA00022679"/>
    </source>
</evidence>